<organism evidence="1 2">
    <name type="scientific">Streptomyces albiflavescens</name>
    <dbReference type="NCBI Taxonomy" id="1623582"/>
    <lineage>
        <taxon>Bacteria</taxon>
        <taxon>Bacillati</taxon>
        <taxon>Actinomycetota</taxon>
        <taxon>Actinomycetes</taxon>
        <taxon>Kitasatosporales</taxon>
        <taxon>Streptomycetaceae</taxon>
        <taxon>Streptomyces</taxon>
    </lineage>
</organism>
<dbReference type="Proteomes" id="UP000600365">
    <property type="component" value="Unassembled WGS sequence"/>
</dbReference>
<sequence length="253" mass="27805">MSGSFDVAHALDGGISDRERAWTFIRSFAGAWGDPLAEDDGTPKAELAQAEAMLGCSLPTALHEFYTLAGARTDLVANQDPLLPPHEMFVDDECGGVLVFRSENQGCAFWGVRLTDLDRDDPPVLVQARHGWMPFLDRVSLACVELVLSEALFGGGGRLYNACELPADLLDAVPEHFQRVQLPDYPMWTGPEEFPVRWFSAPGKLLRQDGLGVYSWLHVRGRTRADLDAICAAVPGRWSLGYTESLSSEPLPF</sequence>
<gene>
    <name evidence="1" type="ORF">GCM10011579_079900</name>
</gene>
<comment type="caution">
    <text evidence="1">The sequence shown here is derived from an EMBL/GenBank/DDBJ whole genome shotgun (WGS) entry which is preliminary data.</text>
</comment>
<evidence type="ECO:0000313" key="2">
    <source>
        <dbReference type="Proteomes" id="UP000600365"/>
    </source>
</evidence>
<keyword evidence="2" id="KW-1185">Reference proteome</keyword>
<protein>
    <recommendedName>
        <fullName evidence="3">Knr4/Smi1-like domain-containing protein</fullName>
    </recommendedName>
</protein>
<accession>A0A917YCX8</accession>
<dbReference type="EMBL" id="BMMM01000019">
    <property type="protein sequence ID" value="GGN87286.1"/>
    <property type="molecule type" value="Genomic_DNA"/>
</dbReference>
<dbReference type="AlphaFoldDB" id="A0A917YCX8"/>
<evidence type="ECO:0000313" key="1">
    <source>
        <dbReference type="EMBL" id="GGN87286.1"/>
    </source>
</evidence>
<proteinExistence type="predicted"/>
<evidence type="ECO:0008006" key="3">
    <source>
        <dbReference type="Google" id="ProtNLM"/>
    </source>
</evidence>
<name>A0A917YCX8_9ACTN</name>
<dbReference type="RefSeq" id="WP_189191002.1">
    <property type="nucleotide sequence ID" value="NZ_BMMM01000019.1"/>
</dbReference>
<reference evidence="1 2" key="1">
    <citation type="journal article" date="2014" name="Int. J. Syst. Evol. Microbiol.">
        <title>Complete genome sequence of Corynebacterium casei LMG S-19264T (=DSM 44701T), isolated from a smear-ripened cheese.</title>
        <authorList>
            <consortium name="US DOE Joint Genome Institute (JGI-PGF)"/>
            <person name="Walter F."/>
            <person name="Albersmeier A."/>
            <person name="Kalinowski J."/>
            <person name="Ruckert C."/>
        </authorList>
    </citation>
    <scope>NUCLEOTIDE SEQUENCE [LARGE SCALE GENOMIC DNA]</scope>
    <source>
        <strain evidence="1 2">CGMCC 4.7111</strain>
    </source>
</reference>